<reference evidence="2" key="1">
    <citation type="submission" date="2024-03" db="EMBL/GenBank/DDBJ databases">
        <title>Human intestinal bacterial collection.</title>
        <authorList>
            <person name="Pauvert C."/>
            <person name="Hitch T.C.A."/>
            <person name="Clavel T."/>
        </authorList>
    </citation>
    <scope>NUCLEOTIDE SEQUENCE [LARGE SCALE GENOMIC DNA]</scope>
    <source>
        <strain evidence="2">CLA-AA-H89B</strain>
    </source>
</reference>
<evidence type="ECO:0000313" key="3">
    <source>
        <dbReference type="Proteomes" id="UP001546774"/>
    </source>
</evidence>
<dbReference type="Proteomes" id="UP001546774">
    <property type="component" value="Unassembled WGS sequence"/>
</dbReference>
<dbReference type="Pfam" id="PF01402">
    <property type="entry name" value="RHH_1"/>
    <property type="match status" value="1"/>
</dbReference>
<dbReference type="InterPro" id="IPR010985">
    <property type="entry name" value="Ribbon_hlx_hlx"/>
</dbReference>
<proteinExistence type="predicted"/>
<name>A0ABV1H450_9FIRM</name>
<dbReference type="Gene3D" id="1.10.1220.10">
    <property type="entry name" value="Met repressor-like"/>
    <property type="match status" value="1"/>
</dbReference>
<dbReference type="InterPro" id="IPR002145">
    <property type="entry name" value="CopG"/>
</dbReference>
<protein>
    <submittedName>
        <fullName evidence="2">Ribbon-helix-helix protein, CopG family</fullName>
    </submittedName>
</protein>
<feature type="domain" description="Ribbon-helix-helix protein CopG" evidence="1">
    <location>
        <begin position="18"/>
        <end position="54"/>
    </location>
</feature>
<gene>
    <name evidence="2" type="ORF">WMO37_05570</name>
</gene>
<evidence type="ECO:0000313" key="2">
    <source>
        <dbReference type="EMBL" id="MEQ2554489.1"/>
    </source>
</evidence>
<dbReference type="EMBL" id="JBBMFS010000003">
    <property type="protein sequence ID" value="MEQ2554489.1"/>
    <property type="molecule type" value="Genomic_DNA"/>
</dbReference>
<organism evidence="2 3">
    <name type="scientific">Lachnospira intestinalis</name>
    <dbReference type="NCBI Taxonomy" id="3133158"/>
    <lineage>
        <taxon>Bacteria</taxon>
        <taxon>Bacillati</taxon>
        <taxon>Bacillota</taxon>
        <taxon>Clostridia</taxon>
        <taxon>Lachnospirales</taxon>
        <taxon>Lachnospiraceae</taxon>
        <taxon>Lachnospira</taxon>
    </lineage>
</organism>
<dbReference type="InterPro" id="IPR013321">
    <property type="entry name" value="Arc_rbn_hlx_hlx"/>
</dbReference>
<accession>A0ABV1H450</accession>
<keyword evidence="3" id="KW-1185">Reference proteome</keyword>
<evidence type="ECO:0000259" key="1">
    <source>
        <dbReference type="Pfam" id="PF01402"/>
    </source>
</evidence>
<dbReference type="SUPFAM" id="SSF47598">
    <property type="entry name" value="Ribbon-helix-helix"/>
    <property type="match status" value="1"/>
</dbReference>
<sequence>MKKMGRPKGENNMERVCTIRMDEATLERLERYCLLLNKAKSEVIREAINKYVDENNCKDK</sequence>
<comment type="caution">
    <text evidence="2">The sequence shown here is derived from an EMBL/GenBank/DDBJ whole genome shotgun (WGS) entry which is preliminary data.</text>
</comment>